<proteinExistence type="predicted"/>
<keyword evidence="2" id="KW-1185">Reference proteome</keyword>
<organism evidence="1 2">
    <name type="scientific">Dentiscutata heterogama</name>
    <dbReference type="NCBI Taxonomy" id="1316150"/>
    <lineage>
        <taxon>Eukaryota</taxon>
        <taxon>Fungi</taxon>
        <taxon>Fungi incertae sedis</taxon>
        <taxon>Mucoromycota</taxon>
        <taxon>Glomeromycotina</taxon>
        <taxon>Glomeromycetes</taxon>
        <taxon>Diversisporales</taxon>
        <taxon>Gigasporaceae</taxon>
        <taxon>Dentiscutata</taxon>
    </lineage>
</organism>
<dbReference type="Proteomes" id="UP000789702">
    <property type="component" value="Unassembled WGS sequence"/>
</dbReference>
<name>A0ACA9LZV1_9GLOM</name>
<comment type="caution">
    <text evidence="1">The sequence shown here is derived from an EMBL/GenBank/DDBJ whole genome shotgun (WGS) entry which is preliminary data.</text>
</comment>
<accession>A0ACA9LZV1</accession>
<reference evidence="1" key="1">
    <citation type="submission" date="2021-06" db="EMBL/GenBank/DDBJ databases">
        <authorList>
            <person name="Kallberg Y."/>
            <person name="Tangrot J."/>
            <person name="Rosling A."/>
        </authorList>
    </citation>
    <scope>NUCLEOTIDE SEQUENCE</scope>
    <source>
        <strain evidence="1">IL203A</strain>
    </source>
</reference>
<evidence type="ECO:0000313" key="1">
    <source>
        <dbReference type="EMBL" id="CAG8553642.1"/>
    </source>
</evidence>
<gene>
    <name evidence="1" type="ORF">DHETER_LOCUS5338</name>
</gene>
<evidence type="ECO:0000313" key="2">
    <source>
        <dbReference type="Proteomes" id="UP000789702"/>
    </source>
</evidence>
<dbReference type="EMBL" id="CAJVPU010005859">
    <property type="protein sequence ID" value="CAG8553642.1"/>
    <property type="molecule type" value="Genomic_DNA"/>
</dbReference>
<sequence>SENLIDEGELYIKEKFIDADSIIKQTSLKSLSMLQNKYYSTLIDVQEIPKRLKGTNRTAITLHC</sequence>
<feature type="non-terminal residue" evidence="1">
    <location>
        <position position="1"/>
    </location>
</feature>
<protein>
    <submittedName>
        <fullName evidence="1">2364_t:CDS:1</fullName>
    </submittedName>
</protein>